<gene>
    <name evidence="2" type="ORF">GH714_032195</name>
</gene>
<accession>A0A6A6L6E1</accession>
<feature type="compositionally biased region" description="Basic and acidic residues" evidence="1">
    <location>
        <begin position="123"/>
        <end position="134"/>
    </location>
</feature>
<organism evidence="2 3">
    <name type="scientific">Hevea brasiliensis</name>
    <name type="common">Para rubber tree</name>
    <name type="synonym">Siphonia brasiliensis</name>
    <dbReference type="NCBI Taxonomy" id="3981"/>
    <lineage>
        <taxon>Eukaryota</taxon>
        <taxon>Viridiplantae</taxon>
        <taxon>Streptophyta</taxon>
        <taxon>Embryophyta</taxon>
        <taxon>Tracheophyta</taxon>
        <taxon>Spermatophyta</taxon>
        <taxon>Magnoliopsida</taxon>
        <taxon>eudicotyledons</taxon>
        <taxon>Gunneridae</taxon>
        <taxon>Pentapetalae</taxon>
        <taxon>rosids</taxon>
        <taxon>fabids</taxon>
        <taxon>Malpighiales</taxon>
        <taxon>Euphorbiaceae</taxon>
        <taxon>Crotonoideae</taxon>
        <taxon>Micrandreae</taxon>
        <taxon>Hevea</taxon>
    </lineage>
</organism>
<evidence type="ECO:0000313" key="3">
    <source>
        <dbReference type="Proteomes" id="UP000467840"/>
    </source>
</evidence>
<keyword evidence="3" id="KW-1185">Reference proteome</keyword>
<reference evidence="2 3" key="1">
    <citation type="journal article" date="2020" name="Mol. Plant">
        <title>The Chromosome-Based Rubber Tree Genome Provides New Insights into Spurge Genome Evolution and Rubber Biosynthesis.</title>
        <authorList>
            <person name="Liu J."/>
            <person name="Shi C."/>
            <person name="Shi C.C."/>
            <person name="Li W."/>
            <person name="Zhang Q.J."/>
            <person name="Zhang Y."/>
            <person name="Li K."/>
            <person name="Lu H.F."/>
            <person name="Shi C."/>
            <person name="Zhu S.T."/>
            <person name="Xiao Z.Y."/>
            <person name="Nan H."/>
            <person name="Yue Y."/>
            <person name="Zhu X.G."/>
            <person name="Wu Y."/>
            <person name="Hong X.N."/>
            <person name="Fan G.Y."/>
            <person name="Tong Y."/>
            <person name="Zhang D."/>
            <person name="Mao C.L."/>
            <person name="Liu Y.L."/>
            <person name="Hao S.J."/>
            <person name="Liu W.Q."/>
            <person name="Lv M.Q."/>
            <person name="Zhang H.B."/>
            <person name="Liu Y."/>
            <person name="Hu-Tang G.R."/>
            <person name="Wang J.P."/>
            <person name="Wang J.H."/>
            <person name="Sun Y.H."/>
            <person name="Ni S.B."/>
            <person name="Chen W.B."/>
            <person name="Zhang X.C."/>
            <person name="Jiao Y.N."/>
            <person name="Eichler E.E."/>
            <person name="Li G.H."/>
            <person name="Liu X."/>
            <person name="Gao L.Z."/>
        </authorList>
    </citation>
    <scope>NUCLEOTIDE SEQUENCE [LARGE SCALE GENOMIC DNA]</scope>
    <source>
        <strain evidence="3">cv. GT1</strain>
        <tissue evidence="2">Leaf</tissue>
    </source>
</reference>
<name>A0A6A6L6E1_HEVBR</name>
<dbReference type="AlphaFoldDB" id="A0A6A6L6E1"/>
<evidence type="ECO:0000313" key="2">
    <source>
        <dbReference type="EMBL" id="KAF2295219.1"/>
    </source>
</evidence>
<protein>
    <submittedName>
        <fullName evidence="2">Uncharacterized protein</fullName>
    </submittedName>
</protein>
<comment type="caution">
    <text evidence="2">The sequence shown here is derived from an EMBL/GenBank/DDBJ whole genome shotgun (WGS) entry which is preliminary data.</text>
</comment>
<evidence type="ECO:0000256" key="1">
    <source>
        <dbReference type="SAM" id="MobiDB-lite"/>
    </source>
</evidence>
<proteinExistence type="predicted"/>
<feature type="compositionally biased region" description="Polar residues" evidence="1">
    <location>
        <begin position="92"/>
        <end position="101"/>
    </location>
</feature>
<sequence length="172" mass="19311">MDSANRRLTTEEEDSIIVSALQHVISGSNNTMPILQDSASTCPVCNMDSVDCLGCNYFGFNQEQESGGGVGEGARKSKRTKKNQYRGRRQPRLTTQLQSDSVDTKRKLTSHYPTIHQCGLQRTKMEGYKPDHGAESSSSRLAEEENNNKQVNDDSFELDEEDYLLDYTSMDD</sequence>
<dbReference type="EMBL" id="JAAGAX010000013">
    <property type="protein sequence ID" value="KAF2295219.1"/>
    <property type="molecule type" value="Genomic_DNA"/>
</dbReference>
<feature type="compositionally biased region" description="Basic residues" evidence="1">
    <location>
        <begin position="76"/>
        <end position="91"/>
    </location>
</feature>
<feature type="region of interest" description="Disordered" evidence="1">
    <location>
        <begin position="64"/>
        <end position="172"/>
    </location>
</feature>
<feature type="compositionally biased region" description="Acidic residues" evidence="1">
    <location>
        <begin position="154"/>
        <end position="172"/>
    </location>
</feature>
<dbReference type="Proteomes" id="UP000467840">
    <property type="component" value="Chromosome 7"/>
</dbReference>